<gene>
    <name evidence="2" type="ORF">ACFQZX_17210</name>
</gene>
<evidence type="ECO:0000313" key="3">
    <source>
        <dbReference type="Proteomes" id="UP001597010"/>
    </source>
</evidence>
<feature type="domain" description="Cyclic nucleotide-binding" evidence="1">
    <location>
        <begin position="32"/>
        <end position="117"/>
    </location>
</feature>
<dbReference type="InterPro" id="IPR014710">
    <property type="entry name" value="RmlC-like_jellyroll"/>
</dbReference>
<accession>A0ABW3AYE0</accession>
<dbReference type="CDD" id="cd00038">
    <property type="entry name" value="CAP_ED"/>
    <property type="match status" value="1"/>
</dbReference>
<dbReference type="EMBL" id="JBHTHZ010000014">
    <property type="protein sequence ID" value="MFD0795364.1"/>
    <property type="molecule type" value="Genomic_DNA"/>
</dbReference>
<evidence type="ECO:0000313" key="2">
    <source>
        <dbReference type="EMBL" id="MFD0795364.1"/>
    </source>
</evidence>
<dbReference type="InterPro" id="IPR018490">
    <property type="entry name" value="cNMP-bd_dom_sf"/>
</dbReference>
<dbReference type="Proteomes" id="UP001597010">
    <property type="component" value="Unassembled WGS sequence"/>
</dbReference>
<comment type="caution">
    <text evidence="2">The sequence shown here is derived from an EMBL/GenBank/DDBJ whole genome shotgun (WGS) entry which is preliminary data.</text>
</comment>
<keyword evidence="3" id="KW-1185">Reference proteome</keyword>
<protein>
    <submittedName>
        <fullName evidence="2">Crp/Fnr family transcriptional regulator</fullName>
    </submittedName>
</protein>
<name>A0ABW3AYE0_9SPHI</name>
<sequence length="193" mass="21858">MITVFEKHMQAQASILSGPQIKQIGAAATEITIPKKHVLLQAGEVCRVKIFVIEGFLRTYRIGDDGTEHIMQFSPAPTWTTEGESYTNATPSGYYIDALEDSKIMMWRKSDFDVLLSEIPALKTFSEQLISTNLHQSRNRLYKAISATAEEKYEDFVKTYPGILQRVPLRMIASYLGISLKTLGRIRQAQLQR</sequence>
<dbReference type="Pfam" id="PF00027">
    <property type="entry name" value="cNMP_binding"/>
    <property type="match status" value="1"/>
</dbReference>
<reference evidence="3" key="1">
    <citation type="journal article" date="2019" name="Int. J. Syst. Evol. Microbiol.">
        <title>The Global Catalogue of Microorganisms (GCM) 10K type strain sequencing project: providing services to taxonomists for standard genome sequencing and annotation.</title>
        <authorList>
            <consortium name="The Broad Institute Genomics Platform"/>
            <consortium name="The Broad Institute Genome Sequencing Center for Infectious Disease"/>
            <person name="Wu L."/>
            <person name="Ma J."/>
        </authorList>
    </citation>
    <scope>NUCLEOTIDE SEQUENCE [LARGE SCALE GENOMIC DNA]</scope>
    <source>
        <strain evidence="3">CCUG 61484</strain>
    </source>
</reference>
<dbReference type="InterPro" id="IPR000595">
    <property type="entry name" value="cNMP-bd_dom"/>
</dbReference>
<proteinExistence type="predicted"/>
<dbReference type="RefSeq" id="WP_377117690.1">
    <property type="nucleotide sequence ID" value="NZ_JBHTHZ010000014.1"/>
</dbReference>
<dbReference type="Gene3D" id="2.60.120.10">
    <property type="entry name" value="Jelly Rolls"/>
    <property type="match status" value="1"/>
</dbReference>
<dbReference type="SUPFAM" id="SSF51206">
    <property type="entry name" value="cAMP-binding domain-like"/>
    <property type="match status" value="1"/>
</dbReference>
<organism evidence="2 3">
    <name type="scientific">Mucilaginibacter litoreus</name>
    <dbReference type="NCBI Taxonomy" id="1048221"/>
    <lineage>
        <taxon>Bacteria</taxon>
        <taxon>Pseudomonadati</taxon>
        <taxon>Bacteroidota</taxon>
        <taxon>Sphingobacteriia</taxon>
        <taxon>Sphingobacteriales</taxon>
        <taxon>Sphingobacteriaceae</taxon>
        <taxon>Mucilaginibacter</taxon>
    </lineage>
</organism>
<evidence type="ECO:0000259" key="1">
    <source>
        <dbReference type="Pfam" id="PF00027"/>
    </source>
</evidence>